<keyword evidence="2" id="KW-0732">Signal</keyword>
<evidence type="ECO:0000313" key="3">
    <source>
        <dbReference type="EMBL" id="MBB3924723.1"/>
    </source>
</evidence>
<feature type="coiled-coil region" evidence="1">
    <location>
        <begin position="29"/>
        <end position="66"/>
    </location>
</feature>
<feature type="signal peptide" evidence="2">
    <location>
        <begin position="1"/>
        <end position="20"/>
    </location>
</feature>
<evidence type="ECO:0000256" key="1">
    <source>
        <dbReference type="SAM" id="Coils"/>
    </source>
</evidence>
<name>A0A7W6BDC2_9SPHN</name>
<dbReference type="Proteomes" id="UP000571950">
    <property type="component" value="Unassembled WGS sequence"/>
</dbReference>
<keyword evidence="4" id="KW-1185">Reference proteome</keyword>
<organism evidence="3 4">
    <name type="scientific">Sphingobium jiangsuense</name>
    <dbReference type="NCBI Taxonomy" id="870476"/>
    <lineage>
        <taxon>Bacteria</taxon>
        <taxon>Pseudomonadati</taxon>
        <taxon>Pseudomonadota</taxon>
        <taxon>Alphaproteobacteria</taxon>
        <taxon>Sphingomonadales</taxon>
        <taxon>Sphingomonadaceae</taxon>
        <taxon>Sphingobium</taxon>
    </lineage>
</organism>
<reference evidence="3 4" key="1">
    <citation type="submission" date="2020-08" db="EMBL/GenBank/DDBJ databases">
        <title>Genomic Encyclopedia of Type Strains, Phase IV (KMG-IV): sequencing the most valuable type-strain genomes for metagenomic binning, comparative biology and taxonomic classification.</title>
        <authorList>
            <person name="Goeker M."/>
        </authorList>
    </citation>
    <scope>NUCLEOTIDE SEQUENCE [LARGE SCALE GENOMIC DNA]</scope>
    <source>
        <strain evidence="3 4">DSM 26189</strain>
    </source>
</reference>
<dbReference type="PROSITE" id="PS51257">
    <property type="entry name" value="PROKAR_LIPOPROTEIN"/>
    <property type="match status" value="1"/>
</dbReference>
<evidence type="ECO:0000256" key="2">
    <source>
        <dbReference type="SAM" id="SignalP"/>
    </source>
</evidence>
<evidence type="ECO:0008006" key="5">
    <source>
        <dbReference type="Google" id="ProtNLM"/>
    </source>
</evidence>
<dbReference type="RefSeq" id="WP_188070267.1">
    <property type="nucleotide sequence ID" value="NZ_BSPS01000026.1"/>
</dbReference>
<dbReference type="AlphaFoldDB" id="A0A7W6BDC2"/>
<sequence>MRRASFLLPLSFALPALLLASCKGEADFDERYQRKAEDLEAAANSMQQELENRMAARNRIEAATGRAMPEDNGMQP</sequence>
<feature type="chain" id="PRO_5030961356" description="Lipoprotein" evidence="2">
    <location>
        <begin position="21"/>
        <end position="76"/>
    </location>
</feature>
<accession>A0A7W6BDC2</accession>
<protein>
    <recommendedName>
        <fullName evidence="5">Lipoprotein</fullName>
    </recommendedName>
</protein>
<proteinExistence type="predicted"/>
<gene>
    <name evidence="3" type="ORF">GGR43_000417</name>
</gene>
<keyword evidence="1" id="KW-0175">Coiled coil</keyword>
<dbReference type="EMBL" id="JACIDT010000001">
    <property type="protein sequence ID" value="MBB3924723.1"/>
    <property type="molecule type" value="Genomic_DNA"/>
</dbReference>
<evidence type="ECO:0000313" key="4">
    <source>
        <dbReference type="Proteomes" id="UP000571950"/>
    </source>
</evidence>
<comment type="caution">
    <text evidence="3">The sequence shown here is derived from an EMBL/GenBank/DDBJ whole genome shotgun (WGS) entry which is preliminary data.</text>
</comment>